<evidence type="ECO:0000256" key="1">
    <source>
        <dbReference type="SAM" id="Phobius"/>
    </source>
</evidence>
<proteinExistence type="predicted"/>
<keyword evidence="1" id="KW-1133">Transmembrane helix</keyword>
<dbReference type="EMBL" id="CP116221">
    <property type="protein sequence ID" value="WCO00931.1"/>
    <property type="molecule type" value="Genomic_DNA"/>
</dbReference>
<dbReference type="PANTHER" id="PTHR33371:SF4">
    <property type="entry name" value="INTERMEMBRANE PHOSPHOLIPID TRANSPORT SYSTEM BINDING PROTEIN MLAD"/>
    <property type="match status" value="1"/>
</dbReference>
<keyword evidence="1" id="KW-0812">Transmembrane</keyword>
<organism evidence="3 4">
    <name type="scientific">Psychroserpens ponticola</name>
    <dbReference type="NCBI Taxonomy" id="2932268"/>
    <lineage>
        <taxon>Bacteria</taxon>
        <taxon>Pseudomonadati</taxon>
        <taxon>Bacteroidota</taxon>
        <taxon>Flavobacteriia</taxon>
        <taxon>Flavobacteriales</taxon>
        <taxon>Flavobacteriaceae</taxon>
        <taxon>Psychroserpens</taxon>
    </lineage>
</organism>
<feature type="transmembrane region" description="Helical" evidence="1">
    <location>
        <begin position="7"/>
        <end position="27"/>
    </location>
</feature>
<evidence type="ECO:0000313" key="4">
    <source>
        <dbReference type="Proteomes" id="UP001202717"/>
    </source>
</evidence>
<accession>A0ABY7RXG4</accession>
<dbReference type="RefSeq" id="WP_249995931.1">
    <property type="nucleotide sequence ID" value="NZ_CP116221.1"/>
</dbReference>
<evidence type="ECO:0000259" key="2">
    <source>
        <dbReference type="Pfam" id="PF02470"/>
    </source>
</evidence>
<name>A0ABY7RXG4_9FLAO</name>
<feature type="domain" description="Mce/MlaD" evidence="2">
    <location>
        <begin position="37"/>
        <end position="113"/>
    </location>
</feature>
<sequence length="317" mass="34839">MKISREVKTAVLVISGILLFVFLFNYLKGENILDSSRTYYVLYDNVEGLAPSTPVTINGMNVGKVKNISFKGDGSGKLLVSLLVDNDFQFSKNSKAELYDLGLIGGKAVAIIPAFDKDANAVTGDYLEARVKAGLTELVNQRLTPLQEKIEVVMEEADSLLVNVNEILDTETKNNIKEGIAELNATIKSFKNTSLSINRLVDTNQESITATLSNFEKTSESFSKLSDSLANANLAGTIKDLQSTIKSFDAVMAGINNGEGSIGKLLKDDALYDNLEAASKEMEELLRDIKLHPARYRRILSKKEIPYKSPTEEELKN</sequence>
<keyword evidence="1" id="KW-0472">Membrane</keyword>
<gene>
    <name evidence="3" type="ORF">MUN68_012740</name>
</gene>
<dbReference type="Pfam" id="PF02470">
    <property type="entry name" value="MlaD"/>
    <property type="match status" value="1"/>
</dbReference>
<dbReference type="InterPro" id="IPR052336">
    <property type="entry name" value="MlaD_Phospholipid_Transporter"/>
</dbReference>
<keyword evidence="4" id="KW-1185">Reference proteome</keyword>
<dbReference type="Proteomes" id="UP001202717">
    <property type="component" value="Chromosome"/>
</dbReference>
<reference evidence="3 4" key="1">
    <citation type="submission" date="2023-01" db="EMBL/GenBank/DDBJ databases">
        <title>Psychroserpens ponticola sp. nov., isolated from seawater.</title>
        <authorList>
            <person name="Kristyanto S."/>
            <person name="Jung J."/>
            <person name="Kim J.M."/>
            <person name="Jeon C.O."/>
        </authorList>
    </citation>
    <scope>NUCLEOTIDE SEQUENCE [LARGE SCALE GENOMIC DNA]</scope>
    <source>
        <strain evidence="3 4">MSW6</strain>
    </source>
</reference>
<evidence type="ECO:0000313" key="3">
    <source>
        <dbReference type="EMBL" id="WCO00931.1"/>
    </source>
</evidence>
<dbReference type="PANTHER" id="PTHR33371">
    <property type="entry name" value="INTERMEMBRANE PHOSPHOLIPID TRANSPORT SYSTEM BINDING PROTEIN MLAD-RELATED"/>
    <property type="match status" value="1"/>
</dbReference>
<dbReference type="InterPro" id="IPR003399">
    <property type="entry name" value="Mce/MlaD"/>
</dbReference>
<protein>
    <submittedName>
        <fullName evidence="3">MlaD family protein</fullName>
    </submittedName>
</protein>